<dbReference type="InterPro" id="IPR011545">
    <property type="entry name" value="DEAD/DEAH_box_helicase_dom"/>
</dbReference>
<keyword evidence="10" id="KW-1185">Reference proteome</keyword>
<feature type="compositionally biased region" description="Basic and acidic residues" evidence="6">
    <location>
        <begin position="74"/>
        <end position="87"/>
    </location>
</feature>
<keyword evidence="4 5" id="KW-0694">RNA-binding</keyword>
<dbReference type="Proteomes" id="UP000245771">
    <property type="component" value="Unassembled WGS sequence"/>
</dbReference>
<dbReference type="AlphaFoldDB" id="A0A316V8M2"/>
<dbReference type="Gene3D" id="3.40.50.300">
    <property type="entry name" value="P-loop containing nucleotide triphosphate hydrolases"/>
    <property type="match status" value="2"/>
</dbReference>
<dbReference type="GO" id="GO:0005524">
    <property type="term" value="F:ATP binding"/>
    <property type="evidence" value="ECO:0007669"/>
    <property type="project" value="UniProtKB-UniRule"/>
</dbReference>
<reference evidence="9 10" key="1">
    <citation type="journal article" date="2018" name="Mol. Biol. Evol.">
        <title>Broad Genomic Sampling Reveals a Smut Pathogenic Ancestry of the Fungal Clade Ustilaginomycotina.</title>
        <authorList>
            <person name="Kijpornyongpan T."/>
            <person name="Mondo S.J."/>
            <person name="Barry K."/>
            <person name="Sandor L."/>
            <person name="Lee J."/>
            <person name="Lipzen A."/>
            <person name="Pangilinan J."/>
            <person name="LaButti K."/>
            <person name="Hainaut M."/>
            <person name="Henrissat B."/>
            <person name="Grigoriev I.V."/>
            <person name="Spatafora J.W."/>
            <person name="Aime M.C."/>
        </authorList>
    </citation>
    <scope>NUCLEOTIDE SEQUENCE [LARGE SCALE GENOMIC DNA]</scope>
    <source>
        <strain evidence="9 10">MCA 3882</strain>
    </source>
</reference>
<name>A0A316V8M2_9BASI</name>
<dbReference type="EMBL" id="KZ819604">
    <property type="protein sequence ID" value="PWN33564.1"/>
    <property type="molecule type" value="Genomic_DNA"/>
</dbReference>
<gene>
    <name evidence="9" type="ORF">FA14DRAFT_161349</name>
</gene>
<evidence type="ECO:0000256" key="4">
    <source>
        <dbReference type="ARBA" id="ARBA00022884"/>
    </source>
</evidence>
<keyword evidence="1 5" id="KW-0547">Nucleotide-binding</keyword>
<dbReference type="FunCoup" id="A0A316V8M2">
    <property type="interactions" value="187"/>
</dbReference>
<comment type="catalytic activity">
    <reaction evidence="5">
        <text>ATP + H2O = ADP + phosphate + H(+)</text>
        <dbReference type="Rhea" id="RHEA:13065"/>
        <dbReference type="ChEBI" id="CHEBI:15377"/>
        <dbReference type="ChEBI" id="CHEBI:15378"/>
        <dbReference type="ChEBI" id="CHEBI:30616"/>
        <dbReference type="ChEBI" id="CHEBI:43474"/>
        <dbReference type="ChEBI" id="CHEBI:456216"/>
        <dbReference type="EC" id="3.6.4.13"/>
    </reaction>
</comment>
<dbReference type="EC" id="3.6.4.13" evidence="5"/>
<evidence type="ECO:0000256" key="2">
    <source>
        <dbReference type="ARBA" id="ARBA00022801"/>
    </source>
</evidence>
<dbReference type="STRING" id="1280837.A0A316V8M2"/>
<dbReference type="SUPFAM" id="SSF52540">
    <property type="entry name" value="P-loop containing nucleoside triphosphate hydrolases"/>
    <property type="match status" value="2"/>
</dbReference>
<dbReference type="PANTHER" id="PTHR24031">
    <property type="entry name" value="RNA HELICASE"/>
    <property type="match status" value="1"/>
</dbReference>
<dbReference type="GO" id="GO:0003724">
    <property type="term" value="F:RNA helicase activity"/>
    <property type="evidence" value="ECO:0007669"/>
    <property type="project" value="UniProtKB-EC"/>
</dbReference>
<dbReference type="OrthoDB" id="193716at2759"/>
<evidence type="ECO:0000313" key="10">
    <source>
        <dbReference type="Proteomes" id="UP000245771"/>
    </source>
</evidence>
<dbReference type="GO" id="GO:0003723">
    <property type="term" value="F:RNA binding"/>
    <property type="evidence" value="ECO:0007669"/>
    <property type="project" value="UniProtKB-UniRule"/>
</dbReference>
<evidence type="ECO:0000313" key="9">
    <source>
        <dbReference type="EMBL" id="PWN33564.1"/>
    </source>
</evidence>
<dbReference type="PROSITE" id="PS51194">
    <property type="entry name" value="HELICASE_CTER"/>
    <property type="match status" value="1"/>
</dbReference>
<comment type="domain">
    <text evidence="5">The Q motif is unique to and characteristic of the DEAD box family of RNA helicases and controls ATP binding and hydrolysis.</text>
</comment>
<dbReference type="InterPro" id="IPR001650">
    <property type="entry name" value="Helicase_C-like"/>
</dbReference>
<comment type="function">
    <text evidence="5">RNA helicase.</text>
</comment>
<evidence type="ECO:0000256" key="1">
    <source>
        <dbReference type="ARBA" id="ARBA00022741"/>
    </source>
</evidence>
<evidence type="ECO:0000259" key="8">
    <source>
        <dbReference type="PROSITE" id="PS51194"/>
    </source>
</evidence>
<sequence>MTYTLTARSLCSRSLATATIASQSSSLLIQSDLSRLLPIQASARTFSTTPTCLRNPSNKVRLPKRIISDPSEVDESHLDKPTDKEGKAANPITNEYSTLKPYMNYDTWKALTGKPFNFKEMSEVQERVLSLLPDLADPFNDTPMPDNQGGRDLLVKAKTGTGKTVAFLVPAIERRLRAARQVLKGNYTGPFAKMLAKEKPELYEATDLDKQTKVSIWRNFHANTAGVLVLSPTRELATQIATEAEKLTMHQKNFGVQLLVGGASRSIQVRTWSRTRPDIVVATPGRLLDLLNEEPMVSKALSAVQTLIYDEADTLLDMGFRDDLEKILQFLPKKEDRSTMLFSATVSSDIREIARKSLGSDHRFIDCVPAGESNVHEHIPQFATVVRDGKEQLEQLTRLIAIDQLRNPGKSKIVVFAPTTKMVQLYADLFNFSQGLVNSLPAGRNTASYELHSRKDSSQRFRISSSFRNDKRGASILFTSDVSARGVDYPGTTRVINLGISGTTDQYIHRIGRTGRAGAQGRADIILQGFEAGFLEASLNKLPIKVETVDETKAQLAKLCEDFDRDPESIVDPEIWKIMNDPTLRPRWSKEGSNSTQYIARFISPMSERLSDDILKAKAESAKSSADPAEVEGVFMSNLGFYIPKAYAMDTTANNVIEGLKEWAMSLAELPREPYVSPATLAKMGVSTGNRRTSDRFGRSSSRFGGSMSGSGRFDRGDSGRDRSDRGYSGRDRFDRGGSGRDRFDRGDGRRGRSPGKYNFDGHSREGPSYGRRSSERFF</sequence>
<dbReference type="Pfam" id="PF00271">
    <property type="entry name" value="Helicase_C"/>
    <property type="match status" value="1"/>
</dbReference>
<keyword evidence="3 5" id="KW-0067">ATP-binding</keyword>
<dbReference type="InterPro" id="IPR027417">
    <property type="entry name" value="P-loop_NTPase"/>
</dbReference>
<dbReference type="SMART" id="SM00490">
    <property type="entry name" value="HELICc"/>
    <property type="match status" value="1"/>
</dbReference>
<accession>A0A316V8M2</accession>
<feature type="domain" description="Helicase ATP-binding" evidence="7">
    <location>
        <begin position="144"/>
        <end position="364"/>
    </location>
</feature>
<protein>
    <recommendedName>
        <fullName evidence="5">ATP-dependent RNA helicase</fullName>
        <ecNumber evidence="5">3.6.4.13</ecNumber>
    </recommendedName>
</protein>
<keyword evidence="2 5" id="KW-0378">Hydrolase</keyword>
<dbReference type="GeneID" id="37020857"/>
<dbReference type="RefSeq" id="XP_025353866.1">
    <property type="nucleotide sequence ID" value="XM_025499076.1"/>
</dbReference>
<feature type="domain" description="Helicase C-terminal" evidence="8">
    <location>
        <begin position="392"/>
        <end position="557"/>
    </location>
</feature>
<dbReference type="InterPro" id="IPR014001">
    <property type="entry name" value="Helicase_ATP-bd"/>
</dbReference>
<feature type="compositionally biased region" description="Low complexity" evidence="6">
    <location>
        <begin position="699"/>
        <end position="712"/>
    </location>
</feature>
<organism evidence="9 10">
    <name type="scientific">Meira miltonrushii</name>
    <dbReference type="NCBI Taxonomy" id="1280837"/>
    <lineage>
        <taxon>Eukaryota</taxon>
        <taxon>Fungi</taxon>
        <taxon>Dikarya</taxon>
        <taxon>Basidiomycota</taxon>
        <taxon>Ustilaginomycotina</taxon>
        <taxon>Exobasidiomycetes</taxon>
        <taxon>Exobasidiales</taxon>
        <taxon>Brachybasidiaceae</taxon>
        <taxon>Meira</taxon>
    </lineage>
</organism>
<feature type="region of interest" description="Disordered" evidence="6">
    <location>
        <begin position="686"/>
        <end position="779"/>
    </location>
</feature>
<dbReference type="SMART" id="SM00487">
    <property type="entry name" value="DEXDc"/>
    <property type="match status" value="1"/>
</dbReference>
<evidence type="ECO:0000256" key="6">
    <source>
        <dbReference type="SAM" id="MobiDB-lite"/>
    </source>
</evidence>
<comment type="similarity">
    <text evidence="5">Belongs to the DEAD box helicase family.</text>
</comment>
<feature type="compositionally biased region" description="Basic and acidic residues" evidence="6">
    <location>
        <begin position="713"/>
        <end position="751"/>
    </location>
</feature>
<dbReference type="InParanoid" id="A0A316V8M2"/>
<feature type="region of interest" description="Disordered" evidence="6">
    <location>
        <begin position="67"/>
        <end position="89"/>
    </location>
</feature>
<evidence type="ECO:0000259" key="7">
    <source>
        <dbReference type="PROSITE" id="PS51192"/>
    </source>
</evidence>
<dbReference type="Pfam" id="PF00270">
    <property type="entry name" value="DEAD"/>
    <property type="match status" value="1"/>
</dbReference>
<dbReference type="GO" id="GO:0016787">
    <property type="term" value="F:hydrolase activity"/>
    <property type="evidence" value="ECO:0007669"/>
    <property type="project" value="UniProtKB-KW"/>
</dbReference>
<evidence type="ECO:0000256" key="5">
    <source>
        <dbReference type="RuleBase" id="RU365068"/>
    </source>
</evidence>
<keyword evidence="5" id="KW-0347">Helicase</keyword>
<dbReference type="PROSITE" id="PS51192">
    <property type="entry name" value="HELICASE_ATP_BIND_1"/>
    <property type="match status" value="1"/>
</dbReference>
<evidence type="ECO:0000256" key="3">
    <source>
        <dbReference type="ARBA" id="ARBA00022840"/>
    </source>
</evidence>
<proteinExistence type="inferred from homology"/>
<dbReference type="CDD" id="cd18787">
    <property type="entry name" value="SF2_C_DEAD"/>
    <property type="match status" value="1"/>
</dbReference>